<dbReference type="InterPro" id="IPR000157">
    <property type="entry name" value="TIR_dom"/>
</dbReference>
<keyword evidence="7" id="KW-0675">Receptor</keyword>
<dbReference type="RefSeq" id="WP_129889691.1">
    <property type="nucleotide sequence ID" value="NZ_CP035758.1"/>
</dbReference>
<feature type="repeat" description="TPR" evidence="3">
    <location>
        <begin position="747"/>
        <end position="780"/>
    </location>
</feature>
<protein>
    <submittedName>
        <fullName evidence="7">Toll/interleukin-1 receptor domain-containing protein</fullName>
    </submittedName>
</protein>
<dbReference type="InterPro" id="IPR056681">
    <property type="entry name" value="DUF7779"/>
</dbReference>
<dbReference type="OrthoDB" id="580767at2"/>
<feature type="domain" description="DUF7779" evidence="6">
    <location>
        <begin position="450"/>
        <end position="527"/>
    </location>
</feature>
<keyword evidence="1" id="KW-0677">Repeat</keyword>
<dbReference type="PANTHER" id="PTHR45641">
    <property type="entry name" value="TETRATRICOPEPTIDE REPEAT PROTEIN (AFU_ORTHOLOGUE AFUA_6G03870)"/>
    <property type="match status" value="1"/>
</dbReference>
<evidence type="ECO:0000259" key="6">
    <source>
        <dbReference type="Pfam" id="PF25000"/>
    </source>
</evidence>
<dbReference type="Pfam" id="PF13424">
    <property type="entry name" value="TPR_12"/>
    <property type="match status" value="3"/>
</dbReference>
<dbReference type="SUPFAM" id="SSF52540">
    <property type="entry name" value="P-loop containing nucleoside triphosphate hydrolases"/>
    <property type="match status" value="1"/>
</dbReference>
<dbReference type="Gene3D" id="1.25.40.10">
    <property type="entry name" value="Tetratricopeptide repeat domain"/>
    <property type="match status" value="2"/>
</dbReference>
<feature type="domain" description="TIR" evidence="5">
    <location>
        <begin position="37"/>
        <end position="155"/>
    </location>
</feature>
<dbReference type="SUPFAM" id="SSF48452">
    <property type="entry name" value="TPR-like"/>
    <property type="match status" value="1"/>
</dbReference>
<sequence>MIPFQIKCGERQQEKIFEGMKQQGLREDKTAVNIYYVYAAEDEKYCQKFDKHLSALQRNNSITSWYRNKIPAGGNLYVERKAHLASSQLFLLFISPDLLTLDKSFRQEWDLALQRHEASEACIIPILLRPCDWEADSQLSCLQPLPRNRRFVTQWKNRDEAFVQIAEELRSLIEDMQQHNLVNRSDSSQPTFWNVPYSRNLLFAGREHLLQQMHAYFSKSINSLQPLALCGMAGIGKSQLALEYAHRHRSEYQGIFWIQADSSESLVQDFIQLARLLKLPNQENPNQYAIVEAVKHFLDTYQRWLLIFDNAEELQLLNTFFPLEKRGHILITTRAQAVKPLAYNIQVEAMQLEEGINFLLSRTEGPHSLNEGVSPAIYGAAAQIVQELGGLPLALDQAGAYIEETGCGIHGYLDRYRTAPIKLLKRRGTLVADDHPDSVARTLLLTLKQIEQINAKAKVILQACSFLHSDAIPEELFTHIVTDLITLDEAMEILRRYSLLQRNSPGKDLSLHRLVQTIVKEGMDQKQQQRQVKKLVQIISTFLPSAEIEFSPLCERYLLHIRTLMPLIVEWNIISYESYSLLANVSSYLYVHAQYAEALQFYHGAFTIGKQILGSIHPDIATILNNLAVIYETFREYTQALSLQEQALSIREQMFEWGHPDIAGSLNNLAGIYREMEQFAQALRYYRLALAMFERTLGLEHPNVALILDNLGGVYYELERYEDAIPFAQRALHIRKQQPGPVRLDLAKSLCNCAAIYRAQGQYEDALSLLEKALSILEEALGSEHPEIAQCLNHLALCYQAQGQKERALQLYHQTISIWRNTLGPQHPTMGTFLSNLAELYFEEGLYEEALPLFQEALLILESHLGADHPRAKTIRQICLLLQLKMRLFDMDEIIEALPPDILKMIKQGNKDAFD</sequence>
<evidence type="ECO:0000256" key="1">
    <source>
        <dbReference type="ARBA" id="ARBA00022737"/>
    </source>
</evidence>
<dbReference type="InterPro" id="IPR011990">
    <property type="entry name" value="TPR-like_helical_dom_sf"/>
</dbReference>
<feature type="repeat" description="TPR" evidence="3">
    <location>
        <begin position="663"/>
        <end position="696"/>
    </location>
</feature>
<dbReference type="PROSITE" id="PS50005">
    <property type="entry name" value="TPR"/>
    <property type="match status" value="4"/>
</dbReference>
<evidence type="ECO:0000313" key="7">
    <source>
        <dbReference type="EMBL" id="QBD78638.1"/>
    </source>
</evidence>
<dbReference type="SMART" id="SM00028">
    <property type="entry name" value="TPR"/>
    <property type="match status" value="6"/>
</dbReference>
<dbReference type="GO" id="GO:0043531">
    <property type="term" value="F:ADP binding"/>
    <property type="evidence" value="ECO:0007669"/>
    <property type="project" value="InterPro"/>
</dbReference>
<dbReference type="InterPro" id="IPR027417">
    <property type="entry name" value="P-loop_NTPase"/>
</dbReference>
<evidence type="ECO:0000259" key="5">
    <source>
        <dbReference type="Pfam" id="PF13676"/>
    </source>
</evidence>
<feature type="repeat" description="TPR" evidence="3">
    <location>
        <begin position="705"/>
        <end position="738"/>
    </location>
</feature>
<keyword evidence="8" id="KW-1185">Reference proteome</keyword>
<feature type="domain" description="NB-ARC" evidence="4">
    <location>
        <begin position="222"/>
        <end position="359"/>
    </location>
</feature>
<proteinExistence type="predicted"/>
<dbReference type="Proteomes" id="UP000290365">
    <property type="component" value="Chromosome"/>
</dbReference>
<dbReference type="PRINTS" id="PR00381">
    <property type="entry name" value="KINESINLIGHT"/>
</dbReference>
<dbReference type="Gene3D" id="3.40.50.300">
    <property type="entry name" value="P-loop containing nucleotide triphosphate hydrolases"/>
    <property type="match status" value="1"/>
</dbReference>
<organism evidence="7 8">
    <name type="scientific">Ktedonosporobacter rubrisoli</name>
    <dbReference type="NCBI Taxonomy" id="2509675"/>
    <lineage>
        <taxon>Bacteria</taxon>
        <taxon>Bacillati</taxon>
        <taxon>Chloroflexota</taxon>
        <taxon>Ktedonobacteria</taxon>
        <taxon>Ktedonobacterales</taxon>
        <taxon>Ktedonosporobacteraceae</taxon>
        <taxon>Ktedonosporobacter</taxon>
    </lineage>
</organism>
<reference evidence="7 8" key="1">
    <citation type="submission" date="2019-01" db="EMBL/GenBank/DDBJ databases">
        <title>Ktedonosporobacter rubrisoli SCAWS-G2.</title>
        <authorList>
            <person name="Huang Y."/>
            <person name="Yan B."/>
        </authorList>
    </citation>
    <scope>NUCLEOTIDE SEQUENCE [LARGE SCALE GENOMIC DNA]</scope>
    <source>
        <strain evidence="7 8">SCAWS-G2</strain>
    </source>
</reference>
<dbReference type="Pfam" id="PF25000">
    <property type="entry name" value="DUF7779"/>
    <property type="match status" value="1"/>
</dbReference>
<evidence type="ECO:0000259" key="4">
    <source>
        <dbReference type="Pfam" id="PF00931"/>
    </source>
</evidence>
<dbReference type="Pfam" id="PF13374">
    <property type="entry name" value="TPR_10"/>
    <property type="match status" value="1"/>
</dbReference>
<evidence type="ECO:0000313" key="8">
    <source>
        <dbReference type="Proteomes" id="UP000290365"/>
    </source>
</evidence>
<evidence type="ECO:0000256" key="2">
    <source>
        <dbReference type="ARBA" id="ARBA00022803"/>
    </source>
</evidence>
<gene>
    <name evidence="7" type="ORF">EPA93_22655</name>
</gene>
<dbReference type="PANTHER" id="PTHR45641:SF19">
    <property type="entry name" value="NEPHROCYSTIN-3"/>
    <property type="match status" value="1"/>
</dbReference>
<dbReference type="GO" id="GO:0007165">
    <property type="term" value="P:signal transduction"/>
    <property type="evidence" value="ECO:0007669"/>
    <property type="project" value="InterPro"/>
</dbReference>
<dbReference type="Pfam" id="PF00931">
    <property type="entry name" value="NB-ARC"/>
    <property type="match status" value="1"/>
</dbReference>
<dbReference type="Gene3D" id="3.40.50.10140">
    <property type="entry name" value="Toll/interleukin-1 receptor homology (TIR) domain"/>
    <property type="match status" value="1"/>
</dbReference>
<name>A0A4P6JSV1_KTERU</name>
<keyword evidence="2 3" id="KW-0802">TPR repeat</keyword>
<dbReference type="SUPFAM" id="SSF52200">
    <property type="entry name" value="Toll/Interleukin receptor TIR domain"/>
    <property type="match status" value="1"/>
</dbReference>
<dbReference type="EMBL" id="CP035758">
    <property type="protein sequence ID" value="QBD78638.1"/>
    <property type="molecule type" value="Genomic_DNA"/>
</dbReference>
<evidence type="ECO:0000256" key="3">
    <source>
        <dbReference type="PROSITE-ProRule" id="PRU00339"/>
    </source>
</evidence>
<feature type="repeat" description="TPR" evidence="3">
    <location>
        <begin position="831"/>
        <end position="864"/>
    </location>
</feature>
<dbReference type="KEGG" id="kbs:EPA93_22655"/>
<dbReference type="InterPro" id="IPR019734">
    <property type="entry name" value="TPR_rpt"/>
</dbReference>
<dbReference type="Pfam" id="PF13676">
    <property type="entry name" value="TIR_2"/>
    <property type="match status" value="1"/>
</dbReference>
<dbReference type="InterPro" id="IPR002182">
    <property type="entry name" value="NB-ARC"/>
</dbReference>
<dbReference type="AlphaFoldDB" id="A0A4P6JSV1"/>
<accession>A0A4P6JSV1</accession>
<dbReference type="InterPro" id="IPR035897">
    <property type="entry name" value="Toll_tir_struct_dom_sf"/>
</dbReference>